<dbReference type="PANTHER" id="PTHR10030">
    <property type="entry name" value="ALPHA-L-FUCOSIDASE"/>
    <property type="match status" value="1"/>
</dbReference>
<dbReference type="Gene3D" id="3.20.20.80">
    <property type="entry name" value="Glycosidases"/>
    <property type="match status" value="2"/>
</dbReference>
<evidence type="ECO:0000256" key="1">
    <source>
        <dbReference type="ARBA" id="ARBA00007951"/>
    </source>
</evidence>
<evidence type="ECO:0000313" key="10">
    <source>
        <dbReference type="Proteomes" id="UP001370490"/>
    </source>
</evidence>
<keyword evidence="3 7" id="KW-0732">Signal</keyword>
<evidence type="ECO:0000313" key="9">
    <source>
        <dbReference type="EMBL" id="KAK6926326.1"/>
    </source>
</evidence>
<keyword evidence="10" id="KW-1185">Reference proteome</keyword>
<dbReference type="GO" id="GO:0005764">
    <property type="term" value="C:lysosome"/>
    <property type="evidence" value="ECO:0007669"/>
    <property type="project" value="TreeGrafter"/>
</dbReference>
<keyword evidence="6" id="KW-0812">Transmembrane</keyword>
<feature type="signal peptide" evidence="7">
    <location>
        <begin position="1"/>
        <end position="22"/>
    </location>
</feature>
<keyword evidence="5" id="KW-0326">Glycosidase</keyword>
<accession>A0AAN8Z654</accession>
<dbReference type="Pfam" id="PF01120">
    <property type="entry name" value="Alpha_L_fucos"/>
    <property type="match status" value="2"/>
</dbReference>
<dbReference type="EC" id="3.2.1.51" evidence="2"/>
<dbReference type="InterPro" id="IPR000933">
    <property type="entry name" value="Glyco_hydro_29"/>
</dbReference>
<evidence type="ECO:0000256" key="6">
    <source>
        <dbReference type="SAM" id="Phobius"/>
    </source>
</evidence>
<protein>
    <recommendedName>
        <fullName evidence="2">alpha-L-fucosidase</fullName>
        <ecNumber evidence="2">3.2.1.51</ecNumber>
    </recommendedName>
</protein>
<comment type="similarity">
    <text evidence="1">Belongs to the glycosyl hydrolase 29 family.</text>
</comment>
<evidence type="ECO:0000256" key="7">
    <source>
        <dbReference type="SAM" id="SignalP"/>
    </source>
</evidence>
<dbReference type="GO" id="GO:0004560">
    <property type="term" value="F:alpha-L-fucosidase activity"/>
    <property type="evidence" value="ECO:0007669"/>
    <property type="project" value="UniProtKB-EC"/>
</dbReference>
<dbReference type="Proteomes" id="UP001370490">
    <property type="component" value="Unassembled WGS sequence"/>
</dbReference>
<feature type="domain" description="Glycoside hydrolase family 29 N-terminal" evidence="8">
    <location>
        <begin position="464"/>
        <end position="538"/>
    </location>
</feature>
<dbReference type="EMBL" id="JBAMMX010000015">
    <property type="protein sequence ID" value="KAK6926326.1"/>
    <property type="molecule type" value="Genomic_DNA"/>
</dbReference>
<dbReference type="SUPFAM" id="SSF51445">
    <property type="entry name" value="(Trans)glycosidases"/>
    <property type="match status" value="2"/>
</dbReference>
<gene>
    <name evidence="9" type="ORF">RJ641_008045</name>
</gene>
<keyword evidence="6" id="KW-0472">Membrane</keyword>
<sequence>MLKLFLPLFLILTVSLFNLVKSKRELAITPPLPILPLPTYAQLEWQQREIIMFLHFGINTFTDSEWGTGKENPSIFNPSTLNANQWASVAEEVGIILMILTAKHHDGFCLWPSQYTDHSVISSTWKDGHGDVVEEFVNAAKARNIDVGLYLSPWDRHDWRYGDDLKYNQYYLAQLQELLKRYGSVKEIWFDGAKGAGAPNMSTKHDIQRHFNGFRYVNMGDEKGTDWSPPECDTSIRPGWFWHASETPKNLTRLLEIYYTSVGRNCVLLINVPPNSTGLISDIDAQRMREFRSAIDTIFSVNLAENCSVKASSQLGREEGRFGPRNVLDNDHLWTYWAPSDEDDQWIEMNEENEGWRFNVIRIQEAIGLGQRIKQHEIYADGKIVANGTTVGYKRLHRLEGVVHANQVSCLALSKRELVIIPPLPILPLPTYDQLEWQQREIIMFLHFGINTFTDSEWGTGKEKPSIFNPTSLNANQWASVAKEVGISLMILTAKHQDGFCLWPSQHTDHSVISSPWKDGHGDAVEEFVNAAKAPNINVDGKIVAYGPAVGYKRLRRFEGVVHARQVRILKGCLWSLVLHFILILFGTQISYYFREMNIINLLPLRLSSWKAWKNFDGPTLARLGLVFGLNLHPFSSDTGPGGSA</sequence>
<feature type="chain" id="PRO_5043012785" description="alpha-L-fucosidase" evidence="7">
    <location>
        <begin position="23"/>
        <end position="645"/>
    </location>
</feature>
<evidence type="ECO:0000259" key="8">
    <source>
        <dbReference type="Pfam" id="PF01120"/>
    </source>
</evidence>
<name>A0AAN8Z654_9MAGN</name>
<organism evidence="9 10">
    <name type="scientific">Dillenia turbinata</name>
    <dbReference type="NCBI Taxonomy" id="194707"/>
    <lineage>
        <taxon>Eukaryota</taxon>
        <taxon>Viridiplantae</taxon>
        <taxon>Streptophyta</taxon>
        <taxon>Embryophyta</taxon>
        <taxon>Tracheophyta</taxon>
        <taxon>Spermatophyta</taxon>
        <taxon>Magnoliopsida</taxon>
        <taxon>eudicotyledons</taxon>
        <taxon>Gunneridae</taxon>
        <taxon>Pentapetalae</taxon>
        <taxon>Dilleniales</taxon>
        <taxon>Dilleniaceae</taxon>
        <taxon>Dillenia</taxon>
    </lineage>
</organism>
<evidence type="ECO:0000256" key="2">
    <source>
        <dbReference type="ARBA" id="ARBA00012662"/>
    </source>
</evidence>
<evidence type="ECO:0000256" key="4">
    <source>
        <dbReference type="ARBA" id="ARBA00022801"/>
    </source>
</evidence>
<dbReference type="AlphaFoldDB" id="A0AAN8Z654"/>
<keyword evidence="6" id="KW-1133">Transmembrane helix</keyword>
<dbReference type="Gene3D" id="2.60.120.260">
    <property type="entry name" value="Galactose-binding domain-like"/>
    <property type="match status" value="1"/>
</dbReference>
<dbReference type="GO" id="GO:0006004">
    <property type="term" value="P:fucose metabolic process"/>
    <property type="evidence" value="ECO:0007669"/>
    <property type="project" value="TreeGrafter"/>
</dbReference>
<evidence type="ECO:0000256" key="5">
    <source>
        <dbReference type="ARBA" id="ARBA00023295"/>
    </source>
</evidence>
<evidence type="ECO:0000256" key="3">
    <source>
        <dbReference type="ARBA" id="ARBA00022729"/>
    </source>
</evidence>
<dbReference type="InterPro" id="IPR057739">
    <property type="entry name" value="Glyco_hydro_29_N"/>
</dbReference>
<dbReference type="SMART" id="SM00812">
    <property type="entry name" value="Alpha_L_fucos"/>
    <property type="match status" value="1"/>
</dbReference>
<reference evidence="9 10" key="1">
    <citation type="submission" date="2023-12" db="EMBL/GenBank/DDBJ databases">
        <title>A high-quality genome assembly for Dillenia turbinata (Dilleniales).</title>
        <authorList>
            <person name="Chanderbali A."/>
        </authorList>
    </citation>
    <scope>NUCLEOTIDE SEQUENCE [LARGE SCALE GENOMIC DNA]</scope>
    <source>
        <strain evidence="9">LSX21</strain>
        <tissue evidence="9">Leaf</tissue>
    </source>
</reference>
<keyword evidence="4 9" id="KW-0378">Hydrolase</keyword>
<comment type="caution">
    <text evidence="9">The sequence shown here is derived from an EMBL/GenBank/DDBJ whole genome shotgun (WGS) entry which is preliminary data.</text>
</comment>
<feature type="domain" description="Glycoside hydrolase family 29 N-terminal" evidence="8">
    <location>
        <begin position="72"/>
        <end position="196"/>
    </location>
</feature>
<dbReference type="InterPro" id="IPR017853">
    <property type="entry name" value="GH"/>
</dbReference>
<proteinExistence type="inferred from homology"/>
<dbReference type="GO" id="GO:0016139">
    <property type="term" value="P:glycoside catabolic process"/>
    <property type="evidence" value="ECO:0007669"/>
    <property type="project" value="TreeGrafter"/>
</dbReference>
<dbReference type="PANTHER" id="PTHR10030:SF37">
    <property type="entry name" value="ALPHA-L-FUCOSIDASE-RELATED"/>
    <property type="match status" value="1"/>
</dbReference>
<feature type="transmembrane region" description="Helical" evidence="6">
    <location>
        <begin position="574"/>
        <end position="594"/>
    </location>
</feature>